<name>A0A2H5QFG3_CITUN</name>
<evidence type="ECO:0000313" key="5">
    <source>
        <dbReference type="Proteomes" id="UP000236630"/>
    </source>
</evidence>
<protein>
    <recommendedName>
        <fullName evidence="3">C-JID domain-containing protein</fullName>
    </recommendedName>
</protein>
<dbReference type="InterPro" id="IPR045344">
    <property type="entry name" value="C-JID"/>
</dbReference>
<keyword evidence="1" id="KW-0433">Leucine-rich repeat</keyword>
<evidence type="ECO:0000313" key="4">
    <source>
        <dbReference type="EMBL" id="GAY63378.1"/>
    </source>
</evidence>
<proteinExistence type="predicted"/>
<dbReference type="Proteomes" id="UP000236630">
    <property type="component" value="Unassembled WGS sequence"/>
</dbReference>
<dbReference type="EMBL" id="BDQV01000348">
    <property type="protein sequence ID" value="GAY63378.1"/>
    <property type="molecule type" value="Genomic_DNA"/>
</dbReference>
<dbReference type="AlphaFoldDB" id="A0A2H5QFG3"/>
<dbReference type="Pfam" id="PF20160">
    <property type="entry name" value="C-JID"/>
    <property type="match status" value="1"/>
</dbReference>
<sequence length="154" mass="17312">MGLLLPITLSIDGLHMTDLTCLYLTDCGITELPESLALESLPSSGLFSIIYESSTQHFDLSGNFKLDRKEVRGIFEDALQDIQRMAAARWKQVRDEGYFLEKCGYVIFPGNEIPKWFKFQSVGSSSSITLEMPTPLPGCFRNKTESWVLHLALS</sequence>
<accession>A0A2H5QFG3</accession>
<reference evidence="4 5" key="1">
    <citation type="journal article" date="2017" name="Front. Genet.">
        <title>Draft sequencing of the heterozygous diploid genome of Satsuma (Citrus unshiu Marc.) using a hybrid assembly approach.</title>
        <authorList>
            <person name="Shimizu T."/>
            <person name="Tanizawa Y."/>
            <person name="Mochizuki T."/>
            <person name="Nagasaki H."/>
            <person name="Yoshioka T."/>
            <person name="Toyoda A."/>
            <person name="Fujiyama A."/>
            <person name="Kaminuma E."/>
            <person name="Nakamura Y."/>
        </authorList>
    </citation>
    <scope>NUCLEOTIDE SEQUENCE [LARGE SCALE GENOMIC DNA]</scope>
    <source>
        <strain evidence="5">cv. Miyagawa wase</strain>
    </source>
</reference>
<evidence type="ECO:0000256" key="2">
    <source>
        <dbReference type="ARBA" id="ARBA00022737"/>
    </source>
</evidence>
<organism evidence="4 5">
    <name type="scientific">Citrus unshiu</name>
    <name type="common">Satsuma mandarin</name>
    <name type="synonym">Citrus nobilis var. unshiu</name>
    <dbReference type="NCBI Taxonomy" id="55188"/>
    <lineage>
        <taxon>Eukaryota</taxon>
        <taxon>Viridiplantae</taxon>
        <taxon>Streptophyta</taxon>
        <taxon>Embryophyta</taxon>
        <taxon>Tracheophyta</taxon>
        <taxon>Spermatophyta</taxon>
        <taxon>Magnoliopsida</taxon>
        <taxon>eudicotyledons</taxon>
        <taxon>Gunneridae</taxon>
        <taxon>Pentapetalae</taxon>
        <taxon>rosids</taxon>
        <taxon>malvids</taxon>
        <taxon>Sapindales</taxon>
        <taxon>Rutaceae</taxon>
        <taxon>Aurantioideae</taxon>
        <taxon>Citrus</taxon>
    </lineage>
</organism>
<feature type="domain" description="C-JID" evidence="3">
    <location>
        <begin position="108"/>
        <end position="131"/>
    </location>
</feature>
<evidence type="ECO:0000259" key="3">
    <source>
        <dbReference type="Pfam" id="PF20160"/>
    </source>
</evidence>
<keyword evidence="2" id="KW-0677">Repeat</keyword>
<keyword evidence="5" id="KW-1185">Reference proteome</keyword>
<comment type="caution">
    <text evidence="4">The sequence shown here is derived from an EMBL/GenBank/DDBJ whole genome shotgun (WGS) entry which is preliminary data.</text>
</comment>
<evidence type="ECO:0000256" key="1">
    <source>
        <dbReference type="ARBA" id="ARBA00022614"/>
    </source>
</evidence>
<gene>
    <name evidence="4" type="ORF">CUMW_225050</name>
</gene>